<sequence>MVVTRKQTLTTVTVKEDPTSPVKVKKTKKTTVTVKKPYLEDAILFIKVPENLELPKDFVEYHTKDFIEAARHIIKKDPSLYRSIVYKTFPHYKKEGSEIVKSDQELILSYWHSLISSVVSQQISGLAARSIMNKFEALFDGEPTPLKTLTFTFDELREVGLSRMKISYVQSISEAFSDPNSNLCKVLFYRDAPLEKVVKELVSLKGIGEWSAKMFALFTLNEWDVFAHDDLGVARGMARYLTKRPELLKQIKEEVQQNEEMKALLKKKPKFATTKQRDWVPLHDQYLIQGARKFSPYMLVFMLLMWRLSATNIDVLEAAKSEQ</sequence>
<accession>A0ACC2VV71</accession>
<name>A0ACC2VV71_9TREE</name>
<gene>
    <name evidence="1" type="ORF">QFC19_004637</name>
</gene>
<evidence type="ECO:0000313" key="2">
    <source>
        <dbReference type="Proteomes" id="UP001241377"/>
    </source>
</evidence>
<proteinExistence type="predicted"/>
<dbReference type="Proteomes" id="UP001241377">
    <property type="component" value="Unassembled WGS sequence"/>
</dbReference>
<comment type="caution">
    <text evidence="1">The sequence shown here is derived from an EMBL/GenBank/DDBJ whole genome shotgun (WGS) entry which is preliminary data.</text>
</comment>
<organism evidence="1 2">
    <name type="scientific">Naganishia cerealis</name>
    <dbReference type="NCBI Taxonomy" id="610337"/>
    <lineage>
        <taxon>Eukaryota</taxon>
        <taxon>Fungi</taxon>
        <taxon>Dikarya</taxon>
        <taxon>Basidiomycota</taxon>
        <taxon>Agaricomycotina</taxon>
        <taxon>Tremellomycetes</taxon>
        <taxon>Filobasidiales</taxon>
        <taxon>Filobasidiaceae</taxon>
        <taxon>Naganishia</taxon>
    </lineage>
</organism>
<protein>
    <submittedName>
        <fullName evidence="1">Uncharacterized protein</fullName>
    </submittedName>
</protein>
<keyword evidence="2" id="KW-1185">Reference proteome</keyword>
<dbReference type="EMBL" id="JASBWR010000050">
    <property type="protein sequence ID" value="KAJ9102720.1"/>
    <property type="molecule type" value="Genomic_DNA"/>
</dbReference>
<evidence type="ECO:0000313" key="1">
    <source>
        <dbReference type="EMBL" id="KAJ9102720.1"/>
    </source>
</evidence>
<reference evidence="1" key="1">
    <citation type="submission" date="2023-04" db="EMBL/GenBank/DDBJ databases">
        <title>Draft Genome sequencing of Naganishia species isolated from polar environments using Oxford Nanopore Technology.</title>
        <authorList>
            <person name="Leo P."/>
            <person name="Venkateswaran K."/>
        </authorList>
    </citation>
    <scope>NUCLEOTIDE SEQUENCE</scope>
    <source>
        <strain evidence="1">MNA-CCFEE 5261</strain>
    </source>
</reference>